<dbReference type="OrthoDB" id="6382339at2759"/>
<feature type="compositionally biased region" description="Basic residues" evidence="1">
    <location>
        <begin position="1"/>
        <end position="11"/>
    </location>
</feature>
<dbReference type="EMBL" id="CADCXU010022093">
    <property type="protein sequence ID" value="CAB0009711.1"/>
    <property type="molecule type" value="Genomic_DNA"/>
</dbReference>
<dbReference type="PANTHER" id="PTHR37984:SF5">
    <property type="entry name" value="PROTEIN NYNRIN-LIKE"/>
    <property type="match status" value="1"/>
</dbReference>
<reference evidence="3 4" key="1">
    <citation type="submission" date="2020-02" db="EMBL/GenBank/DDBJ databases">
        <authorList>
            <person name="Ferguson B K."/>
        </authorList>
    </citation>
    <scope>NUCLEOTIDE SEQUENCE [LARGE SCALE GENOMIC DNA]</scope>
</reference>
<dbReference type="GO" id="GO:0071897">
    <property type="term" value="P:DNA biosynthetic process"/>
    <property type="evidence" value="ECO:0007669"/>
    <property type="project" value="UniProtKB-ARBA"/>
</dbReference>
<accession>A0A6H5H7W9</accession>
<dbReference type="FunFam" id="3.30.70.270:FF:000003">
    <property type="entry name" value="Transposon Ty3-G Gag-Pol polyprotein"/>
    <property type="match status" value="1"/>
</dbReference>
<dbReference type="InterPro" id="IPR050951">
    <property type="entry name" value="Retrovirus_Pol_polyprotein"/>
</dbReference>
<evidence type="ECO:0000259" key="2">
    <source>
        <dbReference type="PROSITE" id="PS50878"/>
    </source>
</evidence>
<dbReference type="Gene3D" id="3.30.70.270">
    <property type="match status" value="1"/>
</dbReference>
<evidence type="ECO:0000256" key="1">
    <source>
        <dbReference type="SAM" id="MobiDB-lite"/>
    </source>
</evidence>
<name>A0A6H5H7W9_9HEMI</name>
<dbReference type="Proteomes" id="UP000479000">
    <property type="component" value="Unassembled WGS sequence"/>
</dbReference>
<evidence type="ECO:0000313" key="3">
    <source>
        <dbReference type="EMBL" id="CAB0009711.1"/>
    </source>
</evidence>
<gene>
    <name evidence="3" type="ORF">NTEN_LOCUS14826</name>
</gene>
<evidence type="ECO:0000313" key="4">
    <source>
        <dbReference type="Proteomes" id="UP000479000"/>
    </source>
</evidence>
<feature type="domain" description="Reverse transcriptase" evidence="2">
    <location>
        <begin position="1"/>
        <end position="141"/>
    </location>
</feature>
<dbReference type="InterPro" id="IPR000477">
    <property type="entry name" value="RT_dom"/>
</dbReference>
<feature type="non-terminal residue" evidence="3">
    <location>
        <position position="164"/>
    </location>
</feature>
<dbReference type="SUPFAM" id="SSF56672">
    <property type="entry name" value="DNA/RNA polymerases"/>
    <property type="match status" value="1"/>
</dbReference>
<dbReference type="Gene3D" id="3.10.10.10">
    <property type="entry name" value="HIV Type 1 Reverse Transcriptase, subunit A, domain 1"/>
    <property type="match status" value="1"/>
</dbReference>
<dbReference type="PROSITE" id="PS50878">
    <property type="entry name" value="RT_POL"/>
    <property type="match status" value="1"/>
</dbReference>
<organism evidence="3 4">
    <name type="scientific">Nesidiocoris tenuis</name>
    <dbReference type="NCBI Taxonomy" id="355587"/>
    <lineage>
        <taxon>Eukaryota</taxon>
        <taxon>Metazoa</taxon>
        <taxon>Ecdysozoa</taxon>
        <taxon>Arthropoda</taxon>
        <taxon>Hexapoda</taxon>
        <taxon>Insecta</taxon>
        <taxon>Pterygota</taxon>
        <taxon>Neoptera</taxon>
        <taxon>Paraneoptera</taxon>
        <taxon>Hemiptera</taxon>
        <taxon>Heteroptera</taxon>
        <taxon>Panheteroptera</taxon>
        <taxon>Cimicomorpha</taxon>
        <taxon>Miridae</taxon>
        <taxon>Dicyphina</taxon>
        <taxon>Nesidiocoris</taxon>
    </lineage>
</organism>
<dbReference type="CDD" id="cd01647">
    <property type="entry name" value="RT_LTR"/>
    <property type="match status" value="1"/>
</dbReference>
<sequence length="164" mass="18748">MCRSTRRRKFTGRITTDERDVKSNGSSSDSDQEIRKIGKEDDESKHFLNIATHKGIYRYTRMPFGVNSAPAIFQRVMDKVLGDMKNVACFLDDVIVTGRSMDEHMANLEEVLSRFEREGIKVNPDKCKWVQDSVEYLGHSIDKNGIHPTTAHLKAMKEMPSPEN</sequence>
<feature type="region of interest" description="Disordered" evidence="1">
    <location>
        <begin position="1"/>
        <end position="38"/>
    </location>
</feature>
<dbReference type="Pfam" id="PF00078">
    <property type="entry name" value="RVT_1"/>
    <property type="match status" value="1"/>
</dbReference>
<dbReference type="AlphaFoldDB" id="A0A6H5H7W9"/>
<dbReference type="InterPro" id="IPR043502">
    <property type="entry name" value="DNA/RNA_pol_sf"/>
</dbReference>
<keyword evidence="4" id="KW-1185">Reference proteome</keyword>
<protein>
    <recommendedName>
        <fullName evidence="2">Reverse transcriptase domain-containing protein</fullName>
    </recommendedName>
</protein>
<dbReference type="PANTHER" id="PTHR37984">
    <property type="entry name" value="PROTEIN CBG26694"/>
    <property type="match status" value="1"/>
</dbReference>
<proteinExistence type="predicted"/>
<dbReference type="InterPro" id="IPR043128">
    <property type="entry name" value="Rev_trsase/Diguanyl_cyclase"/>
</dbReference>